<protein>
    <submittedName>
        <fullName evidence="6">Putative cytidine deaminase</fullName>
    </submittedName>
</protein>
<dbReference type="InterPro" id="IPR016192">
    <property type="entry name" value="APOBEC/CMP_deaminase_Zn-bd"/>
</dbReference>
<dbReference type="InterPro" id="IPR016193">
    <property type="entry name" value="Cytidine_deaminase-like"/>
</dbReference>
<dbReference type="GO" id="GO:0055086">
    <property type="term" value="P:nucleobase-containing small molecule metabolic process"/>
    <property type="evidence" value="ECO:0007669"/>
    <property type="project" value="UniProtKB-ARBA"/>
</dbReference>
<dbReference type="Proteomes" id="UP000194003">
    <property type="component" value="Unassembled WGS sequence"/>
</dbReference>
<dbReference type="AlphaFoldDB" id="A0A1Y2JZ61"/>
<accession>A0A1Y2JZ61</accession>
<keyword evidence="4" id="KW-0862">Zinc</keyword>
<evidence type="ECO:0000256" key="3">
    <source>
        <dbReference type="ARBA" id="ARBA00022801"/>
    </source>
</evidence>
<dbReference type="EMBL" id="LVJN01000021">
    <property type="protein sequence ID" value="OSM00187.1"/>
    <property type="molecule type" value="Genomic_DNA"/>
</dbReference>
<evidence type="ECO:0000313" key="6">
    <source>
        <dbReference type="EMBL" id="OSM00187.1"/>
    </source>
</evidence>
<proteinExistence type="inferred from homology"/>
<dbReference type="InterPro" id="IPR050202">
    <property type="entry name" value="Cyt/Deoxycyt_deaminase"/>
</dbReference>
<evidence type="ECO:0000256" key="2">
    <source>
        <dbReference type="ARBA" id="ARBA00022723"/>
    </source>
</evidence>
<feature type="domain" description="CMP/dCMP-type deaminase" evidence="5">
    <location>
        <begin position="32"/>
        <end position="162"/>
    </location>
</feature>
<evidence type="ECO:0000256" key="1">
    <source>
        <dbReference type="ARBA" id="ARBA00006576"/>
    </source>
</evidence>
<dbReference type="PANTHER" id="PTHR11644">
    <property type="entry name" value="CYTIDINE DEAMINASE"/>
    <property type="match status" value="1"/>
</dbReference>
<dbReference type="GO" id="GO:0004126">
    <property type="term" value="F:cytidine deaminase activity"/>
    <property type="evidence" value="ECO:0007669"/>
    <property type="project" value="TreeGrafter"/>
</dbReference>
<keyword evidence="3" id="KW-0378">Hydrolase</keyword>
<evidence type="ECO:0000256" key="4">
    <source>
        <dbReference type="ARBA" id="ARBA00022833"/>
    </source>
</evidence>
<organism evidence="6 7">
    <name type="scientific">Magnetofaba australis IT-1</name>
    <dbReference type="NCBI Taxonomy" id="1434232"/>
    <lineage>
        <taxon>Bacteria</taxon>
        <taxon>Pseudomonadati</taxon>
        <taxon>Pseudomonadota</taxon>
        <taxon>Magnetococcia</taxon>
        <taxon>Magnetococcales</taxon>
        <taxon>Magnetococcaceae</taxon>
        <taxon>Magnetofaba</taxon>
    </lineage>
</organism>
<dbReference type="STRING" id="1434232.MAIT1_00639"/>
<dbReference type="Gene3D" id="3.40.140.10">
    <property type="entry name" value="Cytidine Deaminase, domain 2"/>
    <property type="match status" value="1"/>
</dbReference>
<comment type="similarity">
    <text evidence="1">Belongs to the cytidine and deoxycytidylate deaminase family.</text>
</comment>
<dbReference type="GO" id="GO:0072527">
    <property type="term" value="P:pyrimidine-containing compound metabolic process"/>
    <property type="evidence" value="ECO:0007669"/>
    <property type="project" value="UniProtKB-ARBA"/>
</dbReference>
<dbReference type="GO" id="GO:0042802">
    <property type="term" value="F:identical protein binding"/>
    <property type="evidence" value="ECO:0007669"/>
    <property type="project" value="UniProtKB-ARBA"/>
</dbReference>
<gene>
    <name evidence="6" type="primary">cdd</name>
    <name evidence="6" type="ORF">MAIT1_00639</name>
</gene>
<dbReference type="GO" id="GO:0008270">
    <property type="term" value="F:zinc ion binding"/>
    <property type="evidence" value="ECO:0007669"/>
    <property type="project" value="InterPro"/>
</dbReference>
<keyword evidence="2" id="KW-0479">Metal-binding</keyword>
<evidence type="ECO:0000259" key="5">
    <source>
        <dbReference type="PROSITE" id="PS51747"/>
    </source>
</evidence>
<evidence type="ECO:0000313" key="7">
    <source>
        <dbReference type="Proteomes" id="UP000194003"/>
    </source>
</evidence>
<dbReference type="InterPro" id="IPR002125">
    <property type="entry name" value="CMP_dCMP_dom"/>
</dbReference>
<dbReference type="SUPFAM" id="SSF53927">
    <property type="entry name" value="Cytidine deaminase-like"/>
    <property type="match status" value="1"/>
</dbReference>
<sequence length="166" mass="17724">MEHVEDDPLRAFLTKTMQDIGGAKLPDYLPASEIKRLLAEAWWARGFAHAPYSDYAVGAALLDENTGIHSGCNVENASLGLSMCAERVALFKGVCDGERHYLALSLVAEADAEGQPIAPCGACLQTLGEFLQPETTVFLASVAGALRVTTFGALFPKPFRLDPKGA</sequence>
<dbReference type="PROSITE" id="PS51747">
    <property type="entry name" value="CYT_DCMP_DEAMINASES_2"/>
    <property type="match status" value="1"/>
</dbReference>
<dbReference type="PROSITE" id="PS00903">
    <property type="entry name" value="CYT_DCMP_DEAMINASES_1"/>
    <property type="match status" value="1"/>
</dbReference>
<dbReference type="NCBIfam" id="NF004064">
    <property type="entry name" value="PRK05578.1"/>
    <property type="match status" value="1"/>
</dbReference>
<dbReference type="CDD" id="cd01283">
    <property type="entry name" value="cytidine_deaminase"/>
    <property type="match status" value="1"/>
</dbReference>
<reference evidence="6 7" key="1">
    <citation type="journal article" date="2016" name="BMC Genomics">
        <title>Combined genomic and structural analyses of a cultured magnetotactic bacterium reveals its niche adaptation to a dynamic environment.</title>
        <authorList>
            <person name="Araujo A.C."/>
            <person name="Morillo V."/>
            <person name="Cypriano J."/>
            <person name="Teixeira L.C."/>
            <person name="Leao P."/>
            <person name="Lyra S."/>
            <person name="Almeida L.G."/>
            <person name="Bazylinski D.A."/>
            <person name="Vasconcellos A.T."/>
            <person name="Abreu F."/>
            <person name="Lins U."/>
        </authorList>
    </citation>
    <scope>NUCLEOTIDE SEQUENCE [LARGE SCALE GENOMIC DNA]</scope>
    <source>
        <strain evidence="6 7">IT-1</strain>
    </source>
</reference>
<dbReference type="Pfam" id="PF00383">
    <property type="entry name" value="dCMP_cyt_deam_1"/>
    <property type="match status" value="1"/>
</dbReference>
<dbReference type="PANTHER" id="PTHR11644:SF2">
    <property type="entry name" value="CYTIDINE DEAMINASE"/>
    <property type="match status" value="1"/>
</dbReference>
<comment type="caution">
    <text evidence="6">The sequence shown here is derived from an EMBL/GenBank/DDBJ whole genome shotgun (WGS) entry which is preliminary data.</text>
</comment>
<dbReference type="GO" id="GO:0005829">
    <property type="term" value="C:cytosol"/>
    <property type="evidence" value="ECO:0007669"/>
    <property type="project" value="TreeGrafter"/>
</dbReference>
<name>A0A1Y2JZ61_9PROT</name>
<keyword evidence="7" id="KW-1185">Reference proteome</keyword>